<dbReference type="InterPro" id="IPR050789">
    <property type="entry name" value="Diverse_Enzym_Activities"/>
</dbReference>
<evidence type="ECO:0000259" key="1">
    <source>
        <dbReference type="Pfam" id="PF00144"/>
    </source>
</evidence>
<evidence type="ECO:0000313" key="3">
    <source>
        <dbReference type="Proteomes" id="UP000009230"/>
    </source>
</evidence>
<dbReference type="STRING" id="491952.Mar181_1352"/>
<dbReference type="EMBL" id="CP002771">
    <property type="protein sequence ID" value="AEF54395.1"/>
    <property type="molecule type" value="Genomic_DNA"/>
</dbReference>
<dbReference type="AlphaFoldDB" id="F6CWP5"/>
<dbReference type="RefSeq" id="WP_013795870.1">
    <property type="nucleotide sequence ID" value="NC_015559.1"/>
</dbReference>
<name>F6CWP5_MARPP</name>
<organism evidence="2 3">
    <name type="scientific">Marinomonas posidonica (strain CECT 7376 / NCIMB 14433 / IVIA-Po-181)</name>
    <dbReference type="NCBI Taxonomy" id="491952"/>
    <lineage>
        <taxon>Bacteria</taxon>
        <taxon>Pseudomonadati</taxon>
        <taxon>Pseudomonadota</taxon>
        <taxon>Gammaproteobacteria</taxon>
        <taxon>Oceanospirillales</taxon>
        <taxon>Oceanospirillaceae</taxon>
        <taxon>Marinomonas</taxon>
    </lineage>
</organism>
<sequence>MPRIKHKVLIWVACLCTLILVVLVYLIQTGGRDRSRESQPVRFLDITRIGAADSQYLGWDPNGLDEVFGYLATLSSDTLVIVTKGQTVASFGDLKTPYRTHPIRKAFLSALVGQHIGPNSGQIRLDARLQDLGIDDTPQSLTHMQKQATVKHLLKSTSGINHPAAAGGGFVNDTNLRLGVEQNKPGTVWAYNNWDYNALTTIFEERTGWTIAEGFQIGIARPTLMKDFTLNSVSYISEPELSQHKAAAFRMSAGDLIKFGQLYLDNGQMNNQQIIPSSWIDRITTDFTKTGRDDLRWGHGYLWWIPNPETGLPTGSFWAWGLGNQAIFVIPEWETVIVHQSDTTEFLNRFMPMIEEGQEAEAAIEQLVLSCVKRDNRKSEYCIEHRFTTRREFNTLISLIIHARI</sequence>
<dbReference type="Pfam" id="PF00144">
    <property type="entry name" value="Beta-lactamase"/>
    <property type="match status" value="1"/>
</dbReference>
<dbReference type="PANTHER" id="PTHR43283:SF7">
    <property type="entry name" value="BETA-LACTAMASE-RELATED DOMAIN-CONTAINING PROTEIN"/>
    <property type="match status" value="1"/>
</dbReference>
<dbReference type="InterPro" id="IPR001466">
    <property type="entry name" value="Beta-lactam-related"/>
</dbReference>
<dbReference type="OrthoDB" id="9814204at2"/>
<gene>
    <name evidence="2" type="ordered locus">Mar181_1352</name>
</gene>
<dbReference type="KEGG" id="mpc:Mar181_1352"/>
<evidence type="ECO:0000313" key="2">
    <source>
        <dbReference type="EMBL" id="AEF54395.1"/>
    </source>
</evidence>
<proteinExistence type="predicted"/>
<dbReference type="PANTHER" id="PTHR43283">
    <property type="entry name" value="BETA-LACTAMASE-RELATED"/>
    <property type="match status" value="1"/>
</dbReference>
<dbReference type="Proteomes" id="UP000009230">
    <property type="component" value="Chromosome"/>
</dbReference>
<dbReference type="HOGENOM" id="CLU_766972_0_0_6"/>
<dbReference type="eggNOG" id="COG1680">
    <property type="taxonomic scope" value="Bacteria"/>
</dbReference>
<reference evidence="2 3" key="1">
    <citation type="journal article" date="2012" name="Stand. Genomic Sci.">
        <title>Complete genome sequence of Marinomonas posidonica type strain (IVIA-Po-181(T)).</title>
        <authorList>
            <person name="Lucas-Elio P."/>
            <person name="Goodwin L."/>
            <person name="Woyke T."/>
            <person name="Pitluck S."/>
            <person name="Nolan M."/>
            <person name="Kyrpides N.C."/>
            <person name="Detter J.C."/>
            <person name="Copeland A."/>
            <person name="Lu M."/>
            <person name="Bruce D."/>
            <person name="Detter C."/>
            <person name="Tapia R."/>
            <person name="Han S."/>
            <person name="Land M.L."/>
            <person name="Ivanova N."/>
            <person name="Mikhailova N."/>
            <person name="Johnston A.W."/>
            <person name="Sanchez-Amat A."/>
        </authorList>
    </citation>
    <scope>NUCLEOTIDE SEQUENCE [LARGE SCALE GENOMIC DNA]</scope>
    <source>
        <strain evidence="3">CECT 7376 / NCIMB 14433 / IVIA-Po-181</strain>
    </source>
</reference>
<dbReference type="Gene3D" id="3.40.710.10">
    <property type="entry name" value="DD-peptidase/beta-lactamase superfamily"/>
    <property type="match status" value="1"/>
</dbReference>
<dbReference type="InterPro" id="IPR012338">
    <property type="entry name" value="Beta-lactam/transpept-like"/>
</dbReference>
<accession>F6CWP5</accession>
<feature type="domain" description="Beta-lactamase-related" evidence="1">
    <location>
        <begin position="79"/>
        <end position="338"/>
    </location>
</feature>
<protein>
    <submittedName>
        <fullName evidence="2">Beta-lactamase</fullName>
    </submittedName>
</protein>
<dbReference type="SUPFAM" id="SSF56601">
    <property type="entry name" value="beta-lactamase/transpeptidase-like"/>
    <property type="match status" value="1"/>
</dbReference>
<keyword evidence="3" id="KW-1185">Reference proteome</keyword>